<reference evidence="2 3" key="2">
    <citation type="submission" date="2017-08" db="EMBL/GenBank/DDBJ databases">
        <title>WGS of novel Burkholderia cepaca complex species.</title>
        <authorList>
            <person name="Lipuma J."/>
            <person name="Spilker T."/>
        </authorList>
    </citation>
    <scope>NUCLEOTIDE SEQUENCE [LARGE SCALE GENOMIC DNA]</scope>
    <source>
        <strain evidence="2 3">AU17325</strain>
    </source>
</reference>
<evidence type="ECO:0000256" key="1">
    <source>
        <dbReference type="SAM" id="MobiDB-lite"/>
    </source>
</evidence>
<dbReference type="Proteomes" id="UP000214600">
    <property type="component" value="Unassembled WGS sequence"/>
</dbReference>
<proteinExistence type="predicted"/>
<gene>
    <name evidence="2" type="ORF">CFB84_43500</name>
</gene>
<comment type="caution">
    <text evidence="2">The sequence shown here is derived from an EMBL/GenBank/DDBJ whole genome shotgun (WGS) entry which is preliminary data.</text>
</comment>
<feature type="region of interest" description="Disordered" evidence="1">
    <location>
        <begin position="22"/>
        <end position="63"/>
    </location>
</feature>
<organism evidence="2 3">
    <name type="scientific">Burkholderia aenigmatica</name>
    <dbReference type="NCBI Taxonomy" id="2015348"/>
    <lineage>
        <taxon>Bacteria</taxon>
        <taxon>Pseudomonadati</taxon>
        <taxon>Pseudomonadota</taxon>
        <taxon>Betaproteobacteria</taxon>
        <taxon>Burkholderiales</taxon>
        <taxon>Burkholderiaceae</taxon>
        <taxon>Burkholderia</taxon>
        <taxon>Burkholderia cepacia complex</taxon>
    </lineage>
</organism>
<reference evidence="3" key="1">
    <citation type="submission" date="2017-06" db="EMBL/GenBank/DDBJ databases">
        <authorList>
            <person name="LiPuma J."/>
            <person name="Spilker T."/>
        </authorList>
    </citation>
    <scope>NUCLEOTIDE SEQUENCE [LARGE SCALE GENOMIC DNA]</scope>
    <source>
        <strain evidence="3">AU17325</strain>
    </source>
</reference>
<protein>
    <submittedName>
        <fullName evidence="2">Uncharacterized protein</fullName>
    </submittedName>
</protein>
<accession>A0A228HHG1</accession>
<evidence type="ECO:0000313" key="2">
    <source>
        <dbReference type="EMBL" id="OXI29614.1"/>
    </source>
</evidence>
<dbReference type="EMBL" id="NKFA01000052">
    <property type="protein sequence ID" value="OXI29614.1"/>
    <property type="molecule type" value="Genomic_DNA"/>
</dbReference>
<dbReference type="AlphaFoldDB" id="A0A228HHG1"/>
<feature type="compositionally biased region" description="Basic and acidic residues" evidence="1">
    <location>
        <begin position="33"/>
        <end position="50"/>
    </location>
</feature>
<name>A0A228HHG1_9BURK</name>
<evidence type="ECO:0000313" key="3">
    <source>
        <dbReference type="Proteomes" id="UP000214600"/>
    </source>
</evidence>
<sequence>MGPGTALTLDILNSALRPARWDDTVDSPGLSRSTHEHFRRTEQKMTEPKKTPRKPRHLPDPNFVSSTVDQWGGTLVECRDLWDGYSLDDAVLDSTPLKKCQWATLFAYMHRRYGPPHIGGDDYKDLSASWMLTTPDCEVFVRVNPSLSGPGFSFSPYLVMPRDATKRAHRASEMNLPADRVAAIRKAYRATLLDLLRPVCVRDHHINALGELGDTALDQALLECDDDASDAFELRFHPSCGYAMPLGLFGGNEWPILCSLILHLGDGDLEAGRVKAIQVLQRDVYVEAAGAGWQVHRLMLLGAWKHREAVAAGLGLGPDEVARFDDELKSLHDRESPNRSIVDEMTDAAVDSASELLRRLGIPDAELDQTVNGMRRDKAASEAWAELVAIVKEDFPDDAALPKAPHSMNGELPVQLKATFNGIGRTDLADWVDKTVARPQGLGALADITFHLSSLAQEHQTDDATGPST</sequence>